<evidence type="ECO:0000313" key="1">
    <source>
        <dbReference type="EMBL" id="TGY79209.1"/>
    </source>
</evidence>
<sequence length="443" mass="49564">MRLKLRNVLKIKNADIEIGGLTVLTGENDSGKSTVGKILFSILKAANNARQIDKMKTISLLKSELGTLKKMFHQTDPVHILDDIPTLSFNLIEGITFAEDLRKILETEAEKIGFSSRMIAMMRTRLLRIEQSVLKLDNPEVAVGEEFQAIARSEFMEPLNSYGSENSEILFHDDTTDADGSDIEIRINQGKVDEVRLSGTSSLEDITYIESPLYLHILNTLRLSSQIPTASLRGMPSYLKKDNIPYHLADMADKIISGSEEIPSLFGQGIFGVSCSKQLEEIKSVIGGEFILNNKTKQLSFTQKGHVVPPISVASGIKSFGVLQRLIETDSISTFKMLIWDEPEIHLHPEWQIVFCRIIIELVANGIPIVVSSHSPYFVQALRYFASAKGIEKDVKYYLAEESDDEMLSNVREVTNDLNRVFSLLAAPLRDIMNVDAVRNSMK</sequence>
<name>A0AC61RH28_9BACT</name>
<gene>
    <name evidence="1" type="ORF">E5331_07465</name>
</gene>
<organism evidence="1 2">
    <name type="scientific">Lepagella muris</name>
    <dbReference type="NCBI Taxonomy" id="3032870"/>
    <lineage>
        <taxon>Bacteria</taxon>
        <taxon>Pseudomonadati</taxon>
        <taxon>Bacteroidota</taxon>
        <taxon>Bacteroidia</taxon>
        <taxon>Bacteroidales</taxon>
        <taxon>Muribaculaceae</taxon>
        <taxon>Lepagella</taxon>
    </lineage>
</organism>
<accession>A0AC61RH28</accession>
<protein>
    <submittedName>
        <fullName evidence="1">Uncharacterized protein</fullName>
    </submittedName>
</protein>
<keyword evidence="2" id="KW-1185">Reference proteome</keyword>
<reference evidence="1" key="1">
    <citation type="submission" date="2019-04" db="EMBL/GenBank/DDBJ databases">
        <title>Microbes associate with the intestines of laboratory mice.</title>
        <authorList>
            <person name="Navarre W."/>
            <person name="Wong E."/>
            <person name="Huang K."/>
            <person name="Tropini C."/>
            <person name="Ng K."/>
            <person name="Yu B."/>
        </authorList>
    </citation>
    <scope>NUCLEOTIDE SEQUENCE</scope>
    <source>
        <strain evidence="1">NM04_E33</strain>
    </source>
</reference>
<dbReference type="Proteomes" id="UP000306319">
    <property type="component" value="Unassembled WGS sequence"/>
</dbReference>
<proteinExistence type="predicted"/>
<evidence type="ECO:0000313" key="2">
    <source>
        <dbReference type="Proteomes" id="UP000306319"/>
    </source>
</evidence>
<comment type="caution">
    <text evidence="1">The sequence shown here is derived from an EMBL/GenBank/DDBJ whole genome shotgun (WGS) entry which is preliminary data.</text>
</comment>
<dbReference type="EMBL" id="SRYB01000008">
    <property type="protein sequence ID" value="TGY79209.1"/>
    <property type="molecule type" value="Genomic_DNA"/>
</dbReference>